<keyword evidence="7" id="KW-0285">Flavoprotein</keyword>
<evidence type="ECO:0000256" key="5">
    <source>
        <dbReference type="ARBA" id="ARBA00022448"/>
    </source>
</evidence>
<dbReference type="Gene3D" id="2.40.30.10">
    <property type="entry name" value="Translation factors"/>
    <property type="match status" value="1"/>
</dbReference>
<keyword evidence="14" id="KW-0503">Monooxygenase</keyword>
<protein>
    <submittedName>
        <fullName evidence="18">Fatty acid hydroxylase</fullName>
    </submittedName>
</protein>
<evidence type="ECO:0000256" key="6">
    <source>
        <dbReference type="ARBA" id="ARBA00022617"/>
    </source>
</evidence>
<evidence type="ECO:0000256" key="9">
    <source>
        <dbReference type="ARBA" id="ARBA00022723"/>
    </source>
</evidence>
<dbReference type="PROSITE" id="PS50902">
    <property type="entry name" value="FLAVODOXIN_LIKE"/>
    <property type="match status" value="1"/>
</dbReference>
<dbReference type="PANTHER" id="PTHR19384:SF127">
    <property type="entry name" value="BIFUNCTIONAL CYTOCHROME P450_NADPH--P450 REDUCTASE"/>
    <property type="match status" value="1"/>
</dbReference>
<keyword evidence="8" id="KW-0288">FMN</keyword>
<dbReference type="PROSITE" id="PS00086">
    <property type="entry name" value="CYTOCHROME_P450"/>
    <property type="match status" value="1"/>
</dbReference>
<dbReference type="InterPro" id="IPR023206">
    <property type="entry name" value="Bifunctional_P450_P450_red"/>
</dbReference>
<keyword evidence="13 15" id="KW-0408">Iron</keyword>
<dbReference type="PANTHER" id="PTHR19384">
    <property type="entry name" value="NITRIC OXIDE SYNTHASE-RELATED"/>
    <property type="match status" value="1"/>
</dbReference>
<dbReference type="Gene3D" id="3.40.50.80">
    <property type="entry name" value="Nucleotide-binding domain of ferredoxin-NADP reductase (FNR) module"/>
    <property type="match status" value="1"/>
</dbReference>
<dbReference type="InterPro" id="IPR017938">
    <property type="entry name" value="Riboflavin_synthase-like_b-brl"/>
</dbReference>
<dbReference type="CDD" id="cd11068">
    <property type="entry name" value="CYP120A1"/>
    <property type="match status" value="1"/>
</dbReference>
<dbReference type="InterPro" id="IPR017927">
    <property type="entry name" value="FAD-bd_FR_type"/>
</dbReference>
<evidence type="ECO:0000256" key="13">
    <source>
        <dbReference type="ARBA" id="ARBA00023004"/>
    </source>
</evidence>
<proteinExistence type="inferred from homology"/>
<dbReference type="EMBL" id="KV722434">
    <property type="protein sequence ID" value="OCH89120.1"/>
    <property type="molecule type" value="Genomic_DNA"/>
</dbReference>
<dbReference type="GO" id="GO:0070330">
    <property type="term" value="F:aromatase activity"/>
    <property type="evidence" value="ECO:0007669"/>
    <property type="project" value="InterPro"/>
</dbReference>
<dbReference type="CDD" id="cd06206">
    <property type="entry name" value="bifunctional_CYPOR"/>
    <property type="match status" value="1"/>
</dbReference>
<dbReference type="InterPro" id="IPR003097">
    <property type="entry name" value="CysJ-like_FAD-binding"/>
</dbReference>
<feature type="binding site" description="axial binding residue" evidence="15">
    <location>
        <position position="430"/>
    </location>
    <ligand>
        <name>heme</name>
        <dbReference type="ChEBI" id="CHEBI:30413"/>
    </ligand>
    <ligandPart>
        <name>Fe</name>
        <dbReference type="ChEBI" id="CHEBI:18248"/>
    </ligandPart>
</feature>
<dbReference type="Proteomes" id="UP000250043">
    <property type="component" value="Unassembled WGS sequence"/>
</dbReference>
<accession>A0A8E2AVK6</accession>
<dbReference type="Pfam" id="PF00175">
    <property type="entry name" value="NAD_binding_1"/>
    <property type="match status" value="1"/>
</dbReference>
<dbReference type="PRINTS" id="PR00385">
    <property type="entry name" value="P450"/>
</dbReference>
<comment type="similarity">
    <text evidence="4">In the N-terminal section; belongs to the cytochrome P450 family.</text>
</comment>
<evidence type="ECO:0000256" key="3">
    <source>
        <dbReference type="ARBA" id="ARBA00001974"/>
    </source>
</evidence>
<dbReference type="InterPro" id="IPR039261">
    <property type="entry name" value="FNR_nucleotide-bd"/>
</dbReference>
<evidence type="ECO:0000259" key="16">
    <source>
        <dbReference type="PROSITE" id="PS50902"/>
    </source>
</evidence>
<evidence type="ECO:0000313" key="18">
    <source>
        <dbReference type="EMBL" id="OCH89120.1"/>
    </source>
</evidence>
<dbReference type="GO" id="GO:0020037">
    <property type="term" value="F:heme binding"/>
    <property type="evidence" value="ECO:0007669"/>
    <property type="project" value="InterPro"/>
</dbReference>
<dbReference type="Gene3D" id="1.10.630.10">
    <property type="entry name" value="Cytochrome P450"/>
    <property type="match status" value="1"/>
</dbReference>
<evidence type="ECO:0000256" key="10">
    <source>
        <dbReference type="ARBA" id="ARBA00022827"/>
    </source>
</evidence>
<evidence type="ECO:0000256" key="15">
    <source>
        <dbReference type="PIRSR" id="PIRSR000209-1"/>
    </source>
</evidence>
<keyword evidence="19" id="KW-1185">Reference proteome</keyword>
<dbReference type="PIRSF" id="PIRSF000209">
    <property type="entry name" value="Bifunctional_P450_P450R"/>
    <property type="match status" value="1"/>
</dbReference>
<comment type="cofactor">
    <cofactor evidence="1">
        <name>FMN</name>
        <dbReference type="ChEBI" id="CHEBI:58210"/>
    </cofactor>
</comment>
<organism evidence="18 19">
    <name type="scientific">Obba rivulosa</name>
    <dbReference type="NCBI Taxonomy" id="1052685"/>
    <lineage>
        <taxon>Eukaryota</taxon>
        <taxon>Fungi</taxon>
        <taxon>Dikarya</taxon>
        <taxon>Basidiomycota</taxon>
        <taxon>Agaricomycotina</taxon>
        <taxon>Agaricomycetes</taxon>
        <taxon>Polyporales</taxon>
        <taxon>Gelatoporiaceae</taxon>
        <taxon>Obba</taxon>
    </lineage>
</organism>
<evidence type="ECO:0000256" key="7">
    <source>
        <dbReference type="ARBA" id="ARBA00022630"/>
    </source>
</evidence>
<keyword evidence="6 15" id="KW-0349">Heme</keyword>
<name>A0A8E2AVK6_9APHY</name>
<keyword evidence="10" id="KW-0274">FAD</keyword>
<dbReference type="SUPFAM" id="SSF52343">
    <property type="entry name" value="Ferredoxin reductase-like, C-terminal NADP-linked domain"/>
    <property type="match status" value="1"/>
</dbReference>
<evidence type="ECO:0000256" key="12">
    <source>
        <dbReference type="ARBA" id="ARBA00023002"/>
    </source>
</evidence>
<evidence type="ECO:0000259" key="17">
    <source>
        <dbReference type="PROSITE" id="PS51384"/>
    </source>
</evidence>
<dbReference type="Gene3D" id="1.20.990.10">
    <property type="entry name" value="NADPH-cytochrome p450 Reductase, Chain A, domain 3"/>
    <property type="match status" value="1"/>
</dbReference>
<comment type="cofactor">
    <cofactor evidence="3">
        <name>FAD</name>
        <dbReference type="ChEBI" id="CHEBI:57692"/>
    </cofactor>
</comment>
<gene>
    <name evidence="18" type="ORF">OBBRIDRAFT_37548</name>
</gene>
<dbReference type="SUPFAM" id="SSF63380">
    <property type="entry name" value="Riboflavin synthase domain-like"/>
    <property type="match status" value="1"/>
</dbReference>
<dbReference type="GO" id="GO:0050660">
    <property type="term" value="F:flavin adenine dinucleotide binding"/>
    <property type="evidence" value="ECO:0007669"/>
    <property type="project" value="TreeGrafter"/>
</dbReference>
<feature type="domain" description="Flavodoxin-like" evidence="16">
    <location>
        <begin position="520"/>
        <end position="660"/>
    </location>
</feature>
<feature type="domain" description="FAD-binding FR-type" evidence="17">
    <location>
        <begin position="697"/>
        <end position="926"/>
    </location>
</feature>
<evidence type="ECO:0000313" key="19">
    <source>
        <dbReference type="Proteomes" id="UP000250043"/>
    </source>
</evidence>
<dbReference type="InterPro" id="IPR002401">
    <property type="entry name" value="Cyt_P450_E_grp-I"/>
</dbReference>
<dbReference type="InterPro" id="IPR008254">
    <property type="entry name" value="Flavodoxin/NO_synth"/>
</dbReference>
<evidence type="ECO:0000256" key="4">
    <source>
        <dbReference type="ARBA" id="ARBA00010018"/>
    </source>
</evidence>
<dbReference type="Gene3D" id="3.40.50.360">
    <property type="match status" value="1"/>
</dbReference>
<dbReference type="GO" id="GO:0005829">
    <property type="term" value="C:cytosol"/>
    <property type="evidence" value="ECO:0007669"/>
    <property type="project" value="TreeGrafter"/>
</dbReference>
<keyword evidence="12" id="KW-0560">Oxidoreductase</keyword>
<reference evidence="18 19" key="1">
    <citation type="submission" date="2016-07" db="EMBL/GenBank/DDBJ databases">
        <title>Draft genome of the white-rot fungus Obba rivulosa 3A-2.</title>
        <authorList>
            <consortium name="DOE Joint Genome Institute"/>
            <person name="Miettinen O."/>
            <person name="Riley R."/>
            <person name="Acob R."/>
            <person name="Barry K."/>
            <person name="Cullen D."/>
            <person name="De Vries R."/>
            <person name="Hainaut M."/>
            <person name="Hatakka A."/>
            <person name="Henrissat B."/>
            <person name="Hilden K."/>
            <person name="Kuo R."/>
            <person name="Labutti K."/>
            <person name="Lipzen A."/>
            <person name="Makela M.R."/>
            <person name="Sandor L."/>
            <person name="Spatafora J.W."/>
            <person name="Grigoriev I.V."/>
            <person name="Hibbett D.S."/>
        </authorList>
    </citation>
    <scope>NUCLEOTIDE SEQUENCE [LARGE SCALE GENOMIC DNA]</scope>
    <source>
        <strain evidence="18 19">3A-2</strain>
    </source>
</reference>
<dbReference type="PROSITE" id="PS51384">
    <property type="entry name" value="FAD_FR"/>
    <property type="match status" value="1"/>
</dbReference>
<dbReference type="Pfam" id="PF00067">
    <property type="entry name" value="p450"/>
    <property type="match status" value="1"/>
</dbReference>
<evidence type="ECO:0000256" key="8">
    <source>
        <dbReference type="ARBA" id="ARBA00022643"/>
    </source>
</evidence>
<evidence type="ECO:0000256" key="11">
    <source>
        <dbReference type="ARBA" id="ARBA00022857"/>
    </source>
</evidence>
<dbReference type="InterPro" id="IPR036396">
    <property type="entry name" value="Cyt_P450_sf"/>
</dbReference>
<keyword evidence="5" id="KW-0813">Transport</keyword>
<evidence type="ECO:0000256" key="1">
    <source>
        <dbReference type="ARBA" id="ARBA00001917"/>
    </source>
</evidence>
<dbReference type="InterPro" id="IPR023173">
    <property type="entry name" value="NADPH_Cyt_P450_Rdtase_alpha"/>
</dbReference>
<keyword evidence="11" id="KW-0521">NADP</keyword>
<dbReference type="InterPro" id="IPR001128">
    <property type="entry name" value="Cyt_P450"/>
</dbReference>
<keyword evidence="9 15" id="KW-0479">Metal-binding</keyword>
<dbReference type="OrthoDB" id="1470350at2759"/>
<dbReference type="SUPFAM" id="SSF52218">
    <property type="entry name" value="Flavoproteins"/>
    <property type="match status" value="1"/>
</dbReference>
<evidence type="ECO:0000256" key="2">
    <source>
        <dbReference type="ARBA" id="ARBA00001971"/>
    </source>
</evidence>
<evidence type="ECO:0000256" key="14">
    <source>
        <dbReference type="ARBA" id="ARBA00023033"/>
    </source>
</evidence>
<dbReference type="GO" id="GO:0005506">
    <property type="term" value="F:iron ion binding"/>
    <property type="evidence" value="ECO:0007669"/>
    <property type="project" value="InterPro"/>
</dbReference>
<comment type="cofactor">
    <cofactor evidence="2 15">
        <name>heme</name>
        <dbReference type="ChEBI" id="CHEBI:30413"/>
    </cofactor>
</comment>
<dbReference type="FunFam" id="1.10.630.10:FF:000040">
    <property type="entry name" value="Bifunctional cytochrome P450/NADPH--P450 reductase"/>
    <property type="match status" value="1"/>
</dbReference>
<dbReference type="SUPFAM" id="SSF48264">
    <property type="entry name" value="Cytochrome P450"/>
    <property type="match status" value="1"/>
</dbReference>
<dbReference type="PRINTS" id="PR00463">
    <property type="entry name" value="EP450I"/>
</dbReference>
<dbReference type="GO" id="GO:0010181">
    <property type="term" value="F:FMN binding"/>
    <property type="evidence" value="ECO:0007669"/>
    <property type="project" value="InterPro"/>
</dbReference>
<dbReference type="InterPro" id="IPR017972">
    <property type="entry name" value="Cyt_P450_CS"/>
</dbReference>
<dbReference type="AlphaFoldDB" id="A0A8E2AVK6"/>
<sequence length="1084" mass="119758">MGFKESVPSLTNPVHPILSTELYPRDMTTPIPSPTRIPFLGNAASLDRDMPYQSMNLLAKEYGEIYQLTIISRKILVVSSQRLVNEVSDESRFRKMVAGGLANVRLVAGDGLFTAHVPGDENWYIAHRLLMPAFSPTATQGMYGDMMDIISQLVLKWERYGPEYAIDPVADFTRLTLDALMLCSMNYRLNSFYREETHPFITSLGDFLFQCMTRANTPAIVNALKLKTQAQFEEDQRVLNSLVDEVLDERKAHPIDKNDLLNLMLNGVDKETGKKLPEQTIKYNLLTFFIAGHETTSGMLTFAIYHLLKNPEAMRKLREEIETQIGDRVVSVKDVNKLPYLIAVMRETLRLTPSIPQRGTSAIEDTTVADGKFAVPKGMNIIVNISAAHRDPLVWGNDADVFRPERMLDGKFEALPSNAWQPFGNGMRACIGRAFAWQEVQLALITLLQKFDFVLDDPSYDLHVKQALSIKPASLRIHAIPRAGQGRLLAVPSSTLLRGAMTPKDHAQVGAAEGTAQQSLYVLYGSNTGSAEAFAQRIASVAASHGFRASIGTLDSATAHVPADGPVVIITASYEGKPTDNAAHFVEWICSLKDNEMSKVVYAVFGCGNRDWVQTYQRIPKLCDDILAAHGAERIVPRGEGDASSGNFFESFDTWEAQLWGTLDKKYETKMLDTSIAGLDIKTVDPGTARAEILRQPDASLGTVIKNELLTAPGAPVKRHIEFELPEHMTYRAGDYLGILPINPARDVRRVLARFGLSAEQEVVVASNGPTSLPTNKAVNLFTLFSGYVELSQPATKRDLVVMTDATTTEASKKSLREYTATYSERVFGRRLSILDILEDHLDIKLSLGTFLSMLPSMRIRQYSISSSPLWNPQHATLTISVIESPALSGRTEPFLGVASTYLAGLRPGDKVQLAVRASNVDFHPPSDPTIPLVMFCAGSGLAPMHGFLQERAMQKEAGREVASSLLFFGCRSPTDDFLYADSDLKMWAELGVVDVRPAFSKSSQHSGGCKHVQDRVWHDRTDVKEAYQAGCKFYVCGAGKVAAGVKEVLIAIIKEINPQADDAHAVEIFYDITSDRYATDIFE</sequence>
<dbReference type="InterPro" id="IPR029039">
    <property type="entry name" value="Flavoprotein-like_sf"/>
</dbReference>
<dbReference type="InterPro" id="IPR001433">
    <property type="entry name" value="OxRdtase_FAD/NAD-bd"/>
</dbReference>
<dbReference type="GO" id="GO:0003958">
    <property type="term" value="F:NADPH-hemoprotein reductase activity"/>
    <property type="evidence" value="ECO:0007669"/>
    <property type="project" value="InterPro"/>
</dbReference>
<dbReference type="Pfam" id="PF00258">
    <property type="entry name" value="Flavodoxin_1"/>
    <property type="match status" value="1"/>
</dbReference>
<dbReference type="Pfam" id="PF00667">
    <property type="entry name" value="FAD_binding_1"/>
    <property type="match status" value="1"/>
</dbReference>